<protein>
    <submittedName>
        <fullName evidence="4">N-acetylmuramoyl-L-alanine amidase</fullName>
    </submittedName>
</protein>
<feature type="domain" description="N-acetylmuramoyl-L-alanine amidase" evidence="2">
    <location>
        <begin position="15"/>
        <end position="143"/>
    </location>
</feature>
<dbReference type="SUPFAM" id="SSF47090">
    <property type="entry name" value="PGBD-like"/>
    <property type="match status" value="1"/>
</dbReference>
<dbReference type="RefSeq" id="WP_378578650.1">
    <property type="nucleotide sequence ID" value="NZ_JBHSFQ010000031.1"/>
</dbReference>
<dbReference type="InterPro" id="IPR015510">
    <property type="entry name" value="PGRP"/>
</dbReference>
<comment type="caution">
    <text evidence="4">The sequence shown here is derived from an EMBL/GenBank/DDBJ whole genome shotgun (WGS) entry which is preliminary data.</text>
</comment>
<feature type="domain" description="Peptidoglycan recognition protein family" evidence="3">
    <location>
        <begin position="2"/>
        <end position="137"/>
    </location>
</feature>
<dbReference type="PANTHER" id="PTHR11022">
    <property type="entry name" value="PEPTIDOGLYCAN RECOGNITION PROTEIN"/>
    <property type="match status" value="1"/>
</dbReference>
<name>A0ABV9E1Q4_9ACTN</name>
<dbReference type="InterPro" id="IPR002502">
    <property type="entry name" value="Amidase_domain"/>
</dbReference>
<gene>
    <name evidence="4" type="ORF">ACFO4E_24510</name>
</gene>
<dbReference type="SMART" id="SM00701">
    <property type="entry name" value="PGRP"/>
    <property type="match status" value="1"/>
</dbReference>
<evidence type="ECO:0000259" key="2">
    <source>
        <dbReference type="SMART" id="SM00644"/>
    </source>
</evidence>
<proteinExistence type="inferred from homology"/>
<dbReference type="PANTHER" id="PTHR11022:SF41">
    <property type="entry name" value="PEPTIDOGLYCAN-RECOGNITION PROTEIN LC-RELATED"/>
    <property type="match status" value="1"/>
</dbReference>
<organism evidence="4 5">
    <name type="scientific">Nocardiopsis mangrovi</name>
    <dbReference type="NCBI Taxonomy" id="1179818"/>
    <lineage>
        <taxon>Bacteria</taxon>
        <taxon>Bacillati</taxon>
        <taxon>Actinomycetota</taxon>
        <taxon>Actinomycetes</taxon>
        <taxon>Streptosporangiales</taxon>
        <taxon>Nocardiopsidaceae</taxon>
        <taxon>Nocardiopsis</taxon>
    </lineage>
</organism>
<dbReference type="EMBL" id="JBHSFQ010000031">
    <property type="protein sequence ID" value="MFC4565031.1"/>
    <property type="molecule type" value="Genomic_DNA"/>
</dbReference>
<dbReference type="InterPro" id="IPR036505">
    <property type="entry name" value="Amidase/PGRP_sf"/>
</dbReference>
<comment type="similarity">
    <text evidence="1">Belongs to the N-acetylmuramoyl-L-alanine amidase 2 family.</text>
</comment>
<evidence type="ECO:0000259" key="3">
    <source>
        <dbReference type="SMART" id="SM00701"/>
    </source>
</evidence>
<dbReference type="Gene3D" id="1.10.101.10">
    <property type="entry name" value="PGBD-like superfamily/PGBD"/>
    <property type="match status" value="1"/>
</dbReference>
<accession>A0ABV9E1Q4</accession>
<dbReference type="CDD" id="cd06583">
    <property type="entry name" value="PGRP"/>
    <property type="match status" value="1"/>
</dbReference>
<evidence type="ECO:0000313" key="5">
    <source>
        <dbReference type="Proteomes" id="UP001595923"/>
    </source>
</evidence>
<evidence type="ECO:0000313" key="4">
    <source>
        <dbReference type="EMBL" id="MFC4565031.1"/>
    </source>
</evidence>
<dbReference type="Proteomes" id="UP001595923">
    <property type="component" value="Unassembled WGS sequence"/>
</dbReference>
<dbReference type="Gene3D" id="3.40.80.10">
    <property type="entry name" value="Peptidoglycan recognition protein-like"/>
    <property type="match status" value="1"/>
</dbReference>
<dbReference type="InterPro" id="IPR036365">
    <property type="entry name" value="PGBD-like_sf"/>
</dbReference>
<dbReference type="InterPro" id="IPR006619">
    <property type="entry name" value="PGRP_domain_met/bac"/>
</dbReference>
<dbReference type="SMART" id="SM00644">
    <property type="entry name" value="Ami_2"/>
    <property type="match status" value="1"/>
</dbReference>
<dbReference type="Pfam" id="PF01510">
    <property type="entry name" value="Amidase_2"/>
    <property type="match status" value="1"/>
</dbReference>
<reference evidence="5" key="1">
    <citation type="journal article" date="2019" name="Int. J. Syst. Evol. Microbiol.">
        <title>The Global Catalogue of Microorganisms (GCM) 10K type strain sequencing project: providing services to taxonomists for standard genome sequencing and annotation.</title>
        <authorList>
            <consortium name="The Broad Institute Genomics Platform"/>
            <consortium name="The Broad Institute Genome Sequencing Center for Infectious Disease"/>
            <person name="Wu L."/>
            <person name="Ma J."/>
        </authorList>
    </citation>
    <scope>NUCLEOTIDE SEQUENCE [LARGE SCALE GENOMIC DNA]</scope>
    <source>
        <strain evidence="5">XZYJ18</strain>
    </source>
</reference>
<dbReference type="SUPFAM" id="SSF55846">
    <property type="entry name" value="N-acetylmuramoyl-L-alanine amidase-like"/>
    <property type="match status" value="1"/>
</dbReference>
<evidence type="ECO:0000256" key="1">
    <source>
        <dbReference type="ARBA" id="ARBA00007553"/>
    </source>
</evidence>
<keyword evidence="5" id="KW-1185">Reference proteome</keyword>
<sequence>MVDIISRARWGARPPRSRTTVALSARRGFMVHHSDGPTTQTPAQIQAFHMGPARNWSDVGYNFLISDDGRIYEGRGWTTAGAHCPGHNTSALGVCVIGTYSRALPSSAALAAVAELYAEANRRTGRQLDVLGHRDGFSTSCPGARLYDWVRDGMPTTSPTEGDDDMVGLRQGDRGERVKYLQELLTKGGHSVGAAGIDGDYGPATSKAVLAAREAEGSKQNFGDRITGAAAKQIMSQFIKAHL</sequence>
<dbReference type="InterPro" id="IPR036366">
    <property type="entry name" value="PGBDSf"/>
</dbReference>